<gene>
    <name evidence="1" type="ORF">P4826_03920</name>
</gene>
<dbReference type="RefSeq" id="WP_317702610.1">
    <property type="nucleotide sequence ID" value="NZ_CP136921.1"/>
</dbReference>
<name>A0ABZ0J4S4_9BURK</name>
<sequence length="80" mass="8883">MSRSATTSIGPQPAPCVGDPDATVSYRVWPDGTVQSVEEGAAYTWMSDDYMRVEATSEDEALRIALQREAENYKDDARHE</sequence>
<dbReference type="Proteomes" id="UP001303211">
    <property type="component" value="Chromosome"/>
</dbReference>
<evidence type="ECO:0000313" key="2">
    <source>
        <dbReference type="Proteomes" id="UP001303211"/>
    </source>
</evidence>
<organism evidence="1 2">
    <name type="scientific">Diaphorobacter limosus</name>
    <dbReference type="NCBI Taxonomy" id="3036128"/>
    <lineage>
        <taxon>Bacteria</taxon>
        <taxon>Pseudomonadati</taxon>
        <taxon>Pseudomonadota</taxon>
        <taxon>Betaproteobacteria</taxon>
        <taxon>Burkholderiales</taxon>
        <taxon>Comamonadaceae</taxon>
        <taxon>Diaphorobacter</taxon>
    </lineage>
</organism>
<reference evidence="1 2" key="1">
    <citation type="submission" date="2023-03" db="EMBL/GenBank/DDBJ databases">
        <title>Diaphorobacter basophil sp. nov., isolated from a sewage-treatment plant.</title>
        <authorList>
            <person name="Yang K."/>
        </authorList>
    </citation>
    <scope>NUCLEOTIDE SEQUENCE [LARGE SCALE GENOMIC DNA]</scope>
    <source>
        <strain evidence="1 2">Y-1</strain>
    </source>
</reference>
<keyword evidence="2" id="KW-1185">Reference proteome</keyword>
<accession>A0ABZ0J4S4</accession>
<dbReference type="EMBL" id="CP136921">
    <property type="protein sequence ID" value="WOO33240.1"/>
    <property type="molecule type" value="Genomic_DNA"/>
</dbReference>
<proteinExistence type="predicted"/>
<protein>
    <submittedName>
        <fullName evidence="1">Uncharacterized protein</fullName>
    </submittedName>
</protein>
<evidence type="ECO:0000313" key="1">
    <source>
        <dbReference type="EMBL" id="WOO33240.1"/>
    </source>
</evidence>